<proteinExistence type="predicted"/>
<evidence type="ECO:0000313" key="2">
    <source>
        <dbReference type="EMBL" id="OHT23088.1"/>
    </source>
</evidence>
<evidence type="ECO:0000256" key="1">
    <source>
        <dbReference type="SAM" id="Phobius"/>
    </source>
</evidence>
<keyword evidence="3" id="KW-1185">Reference proteome</keyword>
<organism evidence="2 3">
    <name type="scientific">Providencia stuartii</name>
    <dbReference type="NCBI Taxonomy" id="588"/>
    <lineage>
        <taxon>Bacteria</taxon>
        <taxon>Pseudomonadati</taxon>
        <taxon>Pseudomonadota</taxon>
        <taxon>Gammaproteobacteria</taxon>
        <taxon>Enterobacterales</taxon>
        <taxon>Morganellaceae</taxon>
        <taxon>Providencia</taxon>
    </lineage>
</organism>
<accession>A0A1S1HLX9</accession>
<sequence>MKNTHKGQLIENGLLYIGMALMVAAVTFWGLLHVLIAYRQHQLTPEWLLTLELTQDIGTVFIFALGVAIAFAGFMYAAVRAWQAFQSPSHKDKHP</sequence>
<comment type="caution">
    <text evidence="2">The sequence shown here is derived from an EMBL/GenBank/DDBJ whole genome shotgun (WGS) entry which is preliminary data.</text>
</comment>
<dbReference type="Proteomes" id="UP000179588">
    <property type="component" value="Unassembled WGS sequence"/>
</dbReference>
<keyword evidence="1" id="KW-0472">Membrane</keyword>
<dbReference type="AlphaFoldDB" id="A0A1S1HLX9"/>
<dbReference type="EMBL" id="LVIE01000193">
    <property type="protein sequence ID" value="OHT23088.1"/>
    <property type="molecule type" value="Genomic_DNA"/>
</dbReference>
<keyword evidence="1" id="KW-1133">Transmembrane helix</keyword>
<name>A0A1S1HLX9_PROST</name>
<evidence type="ECO:0000313" key="3">
    <source>
        <dbReference type="Proteomes" id="UP000179588"/>
    </source>
</evidence>
<protein>
    <submittedName>
        <fullName evidence="2">Uncharacterized protein</fullName>
    </submittedName>
</protein>
<feature type="transmembrane region" description="Helical" evidence="1">
    <location>
        <begin position="57"/>
        <end position="79"/>
    </location>
</feature>
<feature type="transmembrane region" description="Helical" evidence="1">
    <location>
        <begin position="12"/>
        <end position="37"/>
    </location>
</feature>
<keyword evidence="1" id="KW-0812">Transmembrane</keyword>
<gene>
    <name evidence="2" type="ORF">A3Q29_21315</name>
</gene>
<reference evidence="2 3" key="1">
    <citation type="submission" date="2016-03" db="EMBL/GenBank/DDBJ databases">
        <title>Genome sequence of Providencia stuartii strain, isolated from the salivary glands of larval Lucilia sericata.</title>
        <authorList>
            <person name="Yuan Y."/>
            <person name="Zhang Y."/>
            <person name="Fu S."/>
            <person name="Crippen T.L."/>
            <person name="Visi D."/>
            <person name="Benbow M.E."/>
            <person name="Allen M."/>
            <person name="Tomberlin J.K."/>
            <person name="Sze S.-H."/>
            <person name="Tarone A.M."/>
        </authorList>
    </citation>
    <scope>NUCLEOTIDE SEQUENCE [LARGE SCALE GENOMIC DNA]</scope>
    <source>
        <strain evidence="2 3">Crippen</strain>
    </source>
</reference>